<accession>A0ABU7UY24</accession>
<dbReference type="GO" id="GO:0016787">
    <property type="term" value="F:hydrolase activity"/>
    <property type="evidence" value="ECO:0007669"/>
    <property type="project" value="UniProtKB-KW"/>
</dbReference>
<dbReference type="PANTHER" id="PTHR43434:SF26">
    <property type="entry name" value="PYROPHOSPHATASE PPAX"/>
    <property type="match status" value="1"/>
</dbReference>
<dbReference type="Proteomes" id="UP001498469">
    <property type="component" value="Unassembled WGS sequence"/>
</dbReference>
<dbReference type="NCBIfam" id="TIGR01549">
    <property type="entry name" value="HAD-SF-IA-v1"/>
    <property type="match status" value="1"/>
</dbReference>
<dbReference type="SFLD" id="SFLDG01129">
    <property type="entry name" value="C1.5:_HAD__Beta-PGM__Phosphata"/>
    <property type="match status" value="1"/>
</dbReference>
<organism evidence="1 2">
    <name type="scientific">Clostridium frigoriphilum</name>
    <dbReference type="NCBI Taxonomy" id="443253"/>
    <lineage>
        <taxon>Bacteria</taxon>
        <taxon>Bacillati</taxon>
        <taxon>Bacillota</taxon>
        <taxon>Clostridia</taxon>
        <taxon>Eubacteriales</taxon>
        <taxon>Clostridiaceae</taxon>
        <taxon>Clostridium</taxon>
    </lineage>
</organism>
<sequence length="209" mass="23665">MYKCIVFDVDGTLLDTEIAVLSSLQKLVSEEINKNYSFEELRFALGIPGEVALNKLGITNILECSEKWNIYLKEYFHHVKIFDDIKESLVELNEMGVSIGIVTSKTKEEFLNDFVPFGLSNYFKLVVCADDTEKHKPNPEPLLKFIELSKVDKLETIYIGDTRYDLDCALGANIDFALALWGAKSSIGIDANYILENPKQILELVKKSN</sequence>
<dbReference type="SFLD" id="SFLDS00003">
    <property type="entry name" value="Haloacid_Dehalogenase"/>
    <property type="match status" value="1"/>
</dbReference>
<dbReference type="InterPro" id="IPR006439">
    <property type="entry name" value="HAD-SF_hydro_IA"/>
</dbReference>
<gene>
    <name evidence="1" type="ORF">SJI18_23680</name>
</gene>
<dbReference type="InterPro" id="IPR041492">
    <property type="entry name" value="HAD_2"/>
</dbReference>
<keyword evidence="2" id="KW-1185">Reference proteome</keyword>
<dbReference type="EMBL" id="JAZHFS010000047">
    <property type="protein sequence ID" value="MEF2115283.1"/>
    <property type="molecule type" value="Genomic_DNA"/>
</dbReference>
<evidence type="ECO:0000313" key="1">
    <source>
        <dbReference type="EMBL" id="MEF2115283.1"/>
    </source>
</evidence>
<dbReference type="PANTHER" id="PTHR43434">
    <property type="entry name" value="PHOSPHOGLYCOLATE PHOSPHATASE"/>
    <property type="match status" value="1"/>
</dbReference>
<dbReference type="RefSeq" id="WP_216255687.1">
    <property type="nucleotide sequence ID" value="NZ_JAZHFS010000047.1"/>
</dbReference>
<name>A0ABU7UY24_9CLOT</name>
<dbReference type="Pfam" id="PF13419">
    <property type="entry name" value="HAD_2"/>
    <property type="match status" value="1"/>
</dbReference>
<reference evidence="1 2" key="1">
    <citation type="submission" date="2023-11" db="EMBL/GenBank/DDBJ databases">
        <title>Draft genome sequence of a psychrophilic Clostridium strain from permafrost water brine.</title>
        <authorList>
            <person name="Shcherbakova V.A."/>
            <person name="Trubitsyn V.E."/>
            <person name="Zakharyuk A.G."/>
        </authorList>
    </citation>
    <scope>NUCLEOTIDE SEQUENCE [LARGE SCALE GENOMIC DNA]</scope>
    <source>
        <strain evidence="1 2">14F</strain>
    </source>
</reference>
<dbReference type="InterPro" id="IPR050155">
    <property type="entry name" value="HAD-like_hydrolase_sf"/>
</dbReference>
<proteinExistence type="predicted"/>
<evidence type="ECO:0000313" key="2">
    <source>
        <dbReference type="Proteomes" id="UP001498469"/>
    </source>
</evidence>
<comment type="caution">
    <text evidence="1">The sequence shown here is derived from an EMBL/GenBank/DDBJ whole genome shotgun (WGS) entry which is preliminary data.</text>
</comment>
<keyword evidence="1" id="KW-0378">Hydrolase</keyword>
<protein>
    <submittedName>
        <fullName evidence="1">HAD family hydrolase</fullName>
    </submittedName>
</protein>